<name>A0A1I4DMC9_9PROT</name>
<dbReference type="Proteomes" id="UP000199533">
    <property type="component" value="Unassembled WGS sequence"/>
</dbReference>
<keyword evidence="4" id="KW-1185">Reference proteome</keyword>
<sequence length="99" mass="10177">MTQLQKNMLLTAIVTATLLLFSTGSMAASTGTEFQTLFTWIQGIVQGFGGKAAALAAVALGAIFSLARVNPIPILAGIGFAIFLNYSPGIIVGIMTATV</sequence>
<dbReference type="STRING" id="52441.SAMN05216302_102178"/>
<dbReference type="NCBIfam" id="NF041281">
    <property type="entry name" value="TraA_gammapb"/>
    <property type="match status" value="1"/>
</dbReference>
<dbReference type="EMBL" id="FOSP01000021">
    <property type="protein sequence ID" value="SFK93497.1"/>
    <property type="molecule type" value="Genomic_DNA"/>
</dbReference>
<keyword evidence="2" id="KW-0732">Signal</keyword>
<feature type="signal peptide" evidence="2">
    <location>
        <begin position="1"/>
        <end position="27"/>
    </location>
</feature>
<organism evidence="3 4">
    <name type="scientific">Nitrosomonas aestuarii</name>
    <dbReference type="NCBI Taxonomy" id="52441"/>
    <lineage>
        <taxon>Bacteria</taxon>
        <taxon>Pseudomonadati</taxon>
        <taxon>Pseudomonadota</taxon>
        <taxon>Betaproteobacteria</taxon>
        <taxon>Nitrosomonadales</taxon>
        <taxon>Nitrosomonadaceae</taxon>
        <taxon>Nitrosomonas</taxon>
    </lineage>
</organism>
<accession>A0A1I4DMC9</accession>
<feature type="chain" id="PRO_5011441728" evidence="2">
    <location>
        <begin position="28"/>
        <end position="99"/>
    </location>
</feature>
<keyword evidence="1" id="KW-0472">Membrane</keyword>
<protein>
    <submittedName>
        <fullName evidence="3">Conjugal transfer pilus assembly protein TraA</fullName>
    </submittedName>
</protein>
<dbReference type="OrthoDB" id="8550108at2"/>
<reference evidence="4" key="1">
    <citation type="submission" date="2016-10" db="EMBL/GenBank/DDBJ databases">
        <authorList>
            <person name="Varghese N."/>
            <person name="Submissions S."/>
        </authorList>
    </citation>
    <scope>NUCLEOTIDE SEQUENCE [LARGE SCALE GENOMIC DNA]</scope>
    <source>
        <strain evidence="4">Nm69</strain>
    </source>
</reference>
<proteinExistence type="predicted"/>
<feature type="transmembrane region" description="Helical" evidence="1">
    <location>
        <begin position="43"/>
        <end position="67"/>
    </location>
</feature>
<evidence type="ECO:0000313" key="3">
    <source>
        <dbReference type="EMBL" id="SFK93497.1"/>
    </source>
</evidence>
<keyword evidence="1" id="KW-1133">Transmembrane helix</keyword>
<feature type="transmembrane region" description="Helical" evidence="1">
    <location>
        <begin position="74"/>
        <end position="97"/>
    </location>
</feature>
<evidence type="ECO:0000256" key="2">
    <source>
        <dbReference type="SAM" id="SignalP"/>
    </source>
</evidence>
<evidence type="ECO:0000256" key="1">
    <source>
        <dbReference type="SAM" id="Phobius"/>
    </source>
</evidence>
<dbReference type="AlphaFoldDB" id="A0A1I4DMC9"/>
<evidence type="ECO:0000313" key="4">
    <source>
        <dbReference type="Proteomes" id="UP000199533"/>
    </source>
</evidence>
<dbReference type="InterPro" id="IPR059173">
    <property type="entry name" value="TraA_dom"/>
</dbReference>
<keyword evidence="1" id="KW-0812">Transmembrane</keyword>
<gene>
    <name evidence="3" type="ORF">SAMN05216302_102178</name>
</gene>
<dbReference type="RefSeq" id="WP_090700832.1">
    <property type="nucleotide sequence ID" value="NZ_FOSP01000021.1"/>
</dbReference>